<dbReference type="Gene3D" id="3.40.50.720">
    <property type="entry name" value="NAD(P)-binding Rossmann-like Domain"/>
    <property type="match status" value="1"/>
</dbReference>
<comment type="caution">
    <text evidence="3">The sequence shown here is derived from an EMBL/GenBank/DDBJ whole genome shotgun (WGS) entry which is preliminary data.</text>
</comment>
<reference evidence="4" key="1">
    <citation type="journal article" date="2019" name="Int. J. Syst. Evol. Microbiol.">
        <title>The Global Catalogue of Microorganisms (GCM) 10K type strain sequencing project: providing services to taxonomists for standard genome sequencing and annotation.</title>
        <authorList>
            <consortium name="The Broad Institute Genomics Platform"/>
            <consortium name="The Broad Institute Genome Sequencing Center for Infectious Disease"/>
            <person name="Wu L."/>
            <person name="Ma J."/>
        </authorList>
    </citation>
    <scope>NUCLEOTIDE SEQUENCE [LARGE SCALE GENOMIC DNA]</scope>
    <source>
        <strain evidence="4">JCM 17712</strain>
    </source>
</reference>
<feature type="domain" description="Gfo/Idh/MocA-like oxidoreductase N-terminal" evidence="1">
    <location>
        <begin position="9"/>
        <end position="123"/>
    </location>
</feature>
<dbReference type="PANTHER" id="PTHR43377">
    <property type="entry name" value="BILIVERDIN REDUCTASE A"/>
    <property type="match status" value="1"/>
</dbReference>
<dbReference type="SUPFAM" id="SSF55347">
    <property type="entry name" value="Glyceraldehyde-3-phosphate dehydrogenase-like, C-terminal domain"/>
    <property type="match status" value="1"/>
</dbReference>
<dbReference type="Pfam" id="PF01408">
    <property type="entry name" value="GFO_IDH_MocA"/>
    <property type="match status" value="1"/>
</dbReference>
<protein>
    <submittedName>
        <fullName evidence="3">Gfo/Idh/MocA family oxidoreductase</fullName>
    </submittedName>
</protein>
<proteinExistence type="predicted"/>
<evidence type="ECO:0000313" key="4">
    <source>
        <dbReference type="Proteomes" id="UP001500864"/>
    </source>
</evidence>
<keyword evidence="4" id="KW-1185">Reference proteome</keyword>
<dbReference type="InterPro" id="IPR000683">
    <property type="entry name" value="Gfo/Idh/MocA-like_OxRdtase_N"/>
</dbReference>
<evidence type="ECO:0000259" key="1">
    <source>
        <dbReference type="Pfam" id="PF01408"/>
    </source>
</evidence>
<evidence type="ECO:0000313" key="3">
    <source>
        <dbReference type="EMBL" id="GAA5109555.1"/>
    </source>
</evidence>
<dbReference type="Gene3D" id="3.30.360.10">
    <property type="entry name" value="Dihydrodipicolinate Reductase, domain 2"/>
    <property type="match status" value="1"/>
</dbReference>
<dbReference type="SUPFAM" id="SSF51735">
    <property type="entry name" value="NAD(P)-binding Rossmann-fold domains"/>
    <property type="match status" value="1"/>
</dbReference>
<dbReference type="Pfam" id="PF22725">
    <property type="entry name" value="GFO_IDH_MocA_C3"/>
    <property type="match status" value="1"/>
</dbReference>
<evidence type="ECO:0000259" key="2">
    <source>
        <dbReference type="Pfam" id="PF22725"/>
    </source>
</evidence>
<dbReference type="InterPro" id="IPR055170">
    <property type="entry name" value="GFO_IDH_MocA-like_dom"/>
</dbReference>
<dbReference type="InterPro" id="IPR036291">
    <property type="entry name" value="NAD(P)-bd_dom_sf"/>
</dbReference>
<accession>A0ABP9N4P7</accession>
<dbReference type="PANTHER" id="PTHR43377:SF6">
    <property type="entry name" value="GFO_IDH_MOCA-LIKE OXIDOREDUCTASE N-TERMINAL DOMAIN-CONTAINING PROTEIN"/>
    <property type="match status" value="1"/>
</dbReference>
<organism evidence="3 4">
    <name type="scientific">Bartonella jaculi</name>
    <dbReference type="NCBI Taxonomy" id="686226"/>
    <lineage>
        <taxon>Bacteria</taxon>
        <taxon>Pseudomonadati</taxon>
        <taxon>Pseudomonadota</taxon>
        <taxon>Alphaproteobacteria</taxon>
        <taxon>Hyphomicrobiales</taxon>
        <taxon>Bartonellaceae</taxon>
        <taxon>Bartonella</taxon>
    </lineage>
</organism>
<feature type="domain" description="GFO/IDH/MocA-like oxidoreductase" evidence="2">
    <location>
        <begin position="131"/>
        <end position="239"/>
    </location>
</feature>
<sequence length="323" mass="36371">MEGIKMLPRIAVLGCGHWGGNHIRTLQGLGALAAVSDMDVERAAGFANMYGVDIVAPDDLFTHKDIDALVLALPPQFHTENVLRALKNGKDVLVEKPIALNIADAERQVQVASEYGRVFMVGHILRFHPVFEKICELVAKGELGEVRYIYSHRLGFGKFHTQSDALWDLAPHDLSMILALAECEPSEIRGEGAAVIDQCSDFAHIHMTFPNGVRSHLFASRLSPYRERRLTVVGTKAMLVFDDMEPWSRKLAFHRFAVWKENKKWAFNADKLDYIEICEDLPLTCELQHFLHCIKTRQSPRTNGDEAIAVLRILTAASVNYRR</sequence>
<dbReference type="EMBL" id="BAABIZ010000015">
    <property type="protein sequence ID" value="GAA5109555.1"/>
    <property type="molecule type" value="Genomic_DNA"/>
</dbReference>
<gene>
    <name evidence="3" type="ORF">GCM10023261_12560</name>
</gene>
<name>A0ABP9N4P7_9HYPH</name>
<dbReference type="InterPro" id="IPR051450">
    <property type="entry name" value="Gfo/Idh/MocA_Oxidoreductases"/>
</dbReference>
<dbReference type="Proteomes" id="UP001500864">
    <property type="component" value="Unassembled WGS sequence"/>
</dbReference>